<organism evidence="2 3">
    <name type="scientific">Actinokineospora alba</name>
    <dbReference type="NCBI Taxonomy" id="504798"/>
    <lineage>
        <taxon>Bacteria</taxon>
        <taxon>Bacillati</taxon>
        <taxon>Actinomycetota</taxon>
        <taxon>Actinomycetes</taxon>
        <taxon>Pseudonocardiales</taxon>
        <taxon>Pseudonocardiaceae</taxon>
        <taxon>Actinokineospora</taxon>
    </lineage>
</organism>
<sequence length="401" mass="41192">MRITRRRSAIIGVLVAIGAAVTPSAQAELLGIAVPVDMGSTQLGRNAWVTDYGDSGVVIGQSGTGPGETDVRGATWKNGKVTDLGPGANPLAVNGTDVVVGYQGDWSDKTARLWRPDGTSVDLAPAGEDSVAVAVNDRGEALVSSGAAIGVWRPSGGFTPLAVPGTPKPLGHLPQYRRGDINNLGQVALTAKDGGQAYAVRCDPAGCVRLPNPAGLSINEAEVRGMNDAGQIAGVIEIRPTSGNPNFTEWRAVLWQGDEVVLLDTLGGVDSGVAGGEHAINERGEIIGRARTSGGPSKAVVWRGLRPVVIGDTGTSPSAINDNGDIVGTTSAFGGSGFLLRAGKMTTLPALLLVTPYQGPTSVAVTGITDSGLIVGTCSRPIAPYPYYAGHLHRATRWTLL</sequence>
<dbReference type="STRING" id="504798.SAMN05421871_10242"/>
<keyword evidence="1" id="KW-0732">Signal</keyword>
<keyword evidence="3" id="KW-1185">Reference proteome</keyword>
<dbReference type="EMBL" id="FNJB01000003">
    <property type="protein sequence ID" value="SDO40742.1"/>
    <property type="molecule type" value="Genomic_DNA"/>
</dbReference>
<evidence type="ECO:0008006" key="4">
    <source>
        <dbReference type="Google" id="ProtNLM"/>
    </source>
</evidence>
<dbReference type="Proteomes" id="UP000199651">
    <property type="component" value="Unassembled WGS sequence"/>
</dbReference>
<name>A0A1H0JAW3_9PSEU</name>
<feature type="signal peptide" evidence="1">
    <location>
        <begin position="1"/>
        <end position="27"/>
    </location>
</feature>
<evidence type="ECO:0000313" key="3">
    <source>
        <dbReference type="Proteomes" id="UP000199651"/>
    </source>
</evidence>
<accession>A0A1H0JAW3</accession>
<dbReference type="AlphaFoldDB" id="A0A1H0JAW3"/>
<feature type="chain" id="PRO_5011598140" description="Extracellular repeat, HAF family" evidence="1">
    <location>
        <begin position="28"/>
        <end position="401"/>
    </location>
</feature>
<proteinExistence type="predicted"/>
<protein>
    <recommendedName>
        <fullName evidence="4">Extracellular repeat, HAF family</fullName>
    </recommendedName>
</protein>
<evidence type="ECO:0000256" key="1">
    <source>
        <dbReference type="SAM" id="SignalP"/>
    </source>
</evidence>
<reference evidence="3" key="1">
    <citation type="submission" date="2016-10" db="EMBL/GenBank/DDBJ databases">
        <authorList>
            <person name="Varghese N."/>
            <person name="Submissions S."/>
        </authorList>
    </citation>
    <scope>NUCLEOTIDE SEQUENCE [LARGE SCALE GENOMIC DNA]</scope>
    <source>
        <strain evidence="3">IBRC-M 10655</strain>
    </source>
</reference>
<evidence type="ECO:0000313" key="2">
    <source>
        <dbReference type="EMBL" id="SDO40742.1"/>
    </source>
</evidence>
<dbReference type="OrthoDB" id="4310309at2"/>
<dbReference type="RefSeq" id="WP_091371495.1">
    <property type="nucleotide sequence ID" value="NZ_FNDV01000002.1"/>
</dbReference>
<gene>
    <name evidence="2" type="ORF">SAMN05192558_10311</name>
</gene>